<dbReference type="Proteomes" id="UP000316621">
    <property type="component" value="Chromosome 6"/>
</dbReference>
<keyword evidence="3" id="KW-1185">Reference proteome</keyword>
<dbReference type="Gramene" id="RZC65996">
    <property type="protein sequence ID" value="RZC65996"/>
    <property type="gene ID" value="C5167_009685"/>
</dbReference>
<organism evidence="2 3">
    <name type="scientific">Papaver somniferum</name>
    <name type="common">Opium poppy</name>
    <dbReference type="NCBI Taxonomy" id="3469"/>
    <lineage>
        <taxon>Eukaryota</taxon>
        <taxon>Viridiplantae</taxon>
        <taxon>Streptophyta</taxon>
        <taxon>Embryophyta</taxon>
        <taxon>Tracheophyta</taxon>
        <taxon>Spermatophyta</taxon>
        <taxon>Magnoliopsida</taxon>
        <taxon>Ranunculales</taxon>
        <taxon>Papaveraceae</taxon>
        <taxon>Papaveroideae</taxon>
        <taxon>Papaver</taxon>
    </lineage>
</organism>
<dbReference type="AlphaFoldDB" id="A0A4Y7JZK4"/>
<name>A0A4Y7JZK4_PAPSO</name>
<dbReference type="EMBL" id="CM010720">
    <property type="protein sequence ID" value="RZC65996.1"/>
    <property type="molecule type" value="Genomic_DNA"/>
</dbReference>
<sequence>MATTKTFSLIGFLLFTSILLQSMNVNAITNACFTFKDHFPIHWSERDSYCGGDLMRWTYSDDVHGDCIQWCLPFHESYGVNCAQINVDEDSKDYCACYQGCP</sequence>
<evidence type="ECO:0000313" key="3">
    <source>
        <dbReference type="Proteomes" id="UP000316621"/>
    </source>
</evidence>
<accession>A0A4Y7JZK4</accession>
<feature type="chain" id="PRO_5021423127" description="Knottin scorpion toxin-like domain-containing protein" evidence="1">
    <location>
        <begin position="28"/>
        <end position="102"/>
    </location>
</feature>
<feature type="signal peptide" evidence="1">
    <location>
        <begin position="1"/>
        <end position="27"/>
    </location>
</feature>
<evidence type="ECO:0008006" key="4">
    <source>
        <dbReference type="Google" id="ProtNLM"/>
    </source>
</evidence>
<protein>
    <recommendedName>
        <fullName evidence="4">Knottin scorpion toxin-like domain-containing protein</fullName>
    </recommendedName>
</protein>
<keyword evidence="1" id="KW-0732">Signal</keyword>
<gene>
    <name evidence="2" type="ORF">C5167_009685</name>
</gene>
<dbReference type="OrthoDB" id="1839573at2759"/>
<reference evidence="2 3" key="1">
    <citation type="journal article" date="2018" name="Science">
        <title>The opium poppy genome and morphinan production.</title>
        <authorList>
            <person name="Guo L."/>
            <person name="Winzer T."/>
            <person name="Yang X."/>
            <person name="Li Y."/>
            <person name="Ning Z."/>
            <person name="He Z."/>
            <person name="Teodor R."/>
            <person name="Lu Y."/>
            <person name="Bowser T.A."/>
            <person name="Graham I.A."/>
            <person name="Ye K."/>
        </authorList>
    </citation>
    <scope>NUCLEOTIDE SEQUENCE [LARGE SCALE GENOMIC DNA]</scope>
    <source>
        <strain evidence="3">cv. HN1</strain>
        <tissue evidence="2">Leaves</tissue>
    </source>
</reference>
<proteinExistence type="predicted"/>
<evidence type="ECO:0000313" key="2">
    <source>
        <dbReference type="EMBL" id="RZC65996.1"/>
    </source>
</evidence>
<evidence type="ECO:0000256" key="1">
    <source>
        <dbReference type="SAM" id="SignalP"/>
    </source>
</evidence>